<dbReference type="NCBIfam" id="NF000642">
    <property type="entry name" value="PRK00024.1"/>
    <property type="match status" value="1"/>
</dbReference>
<dbReference type="PANTHER" id="PTHR30471">
    <property type="entry name" value="DNA REPAIR PROTEIN RADC"/>
    <property type="match status" value="1"/>
</dbReference>
<dbReference type="InterPro" id="IPR025657">
    <property type="entry name" value="RadC_JAB"/>
</dbReference>
<dbReference type="PROSITE" id="PS01302">
    <property type="entry name" value="UPF0758"/>
    <property type="match status" value="1"/>
</dbReference>
<keyword evidence="4" id="KW-0862">Zinc</keyword>
<evidence type="ECO:0000259" key="8">
    <source>
        <dbReference type="PROSITE" id="PS50249"/>
    </source>
</evidence>
<dbReference type="Gene3D" id="1.10.150.20">
    <property type="entry name" value="5' to 3' exonuclease, C-terminal subdomain"/>
    <property type="match status" value="1"/>
</dbReference>
<keyword evidence="10" id="KW-1185">Reference proteome</keyword>
<keyword evidence="5" id="KW-0482">Metalloprotease</keyword>
<protein>
    <submittedName>
        <fullName evidence="9">JAB domain-containing protein</fullName>
    </submittedName>
</protein>
<proteinExistence type="inferred from homology"/>
<name>A0A3A1WP24_9HYPH</name>
<organism evidence="9 10">
    <name type="scientific">Aureimonas flava</name>
    <dbReference type="NCBI Taxonomy" id="2320271"/>
    <lineage>
        <taxon>Bacteria</taxon>
        <taxon>Pseudomonadati</taxon>
        <taxon>Pseudomonadota</taxon>
        <taxon>Alphaproteobacteria</taxon>
        <taxon>Hyphomicrobiales</taxon>
        <taxon>Aurantimonadaceae</taxon>
        <taxon>Aureimonas</taxon>
    </lineage>
</organism>
<dbReference type="InterPro" id="IPR020891">
    <property type="entry name" value="UPF0758_CS"/>
</dbReference>
<dbReference type="Proteomes" id="UP000265750">
    <property type="component" value="Unassembled WGS sequence"/>
</dbReference>
<dbReference type="InterPro" id="IPR010994">
    <property type="entry name" value="RuvA_2-like"/>
</dbReference>
<evidence type="ECO:0000256" key="2">
    <source>
        <dbReference type="ARBA" id="ARBA00022723"/>
    </source>
</evidence>
<evidence type="ECO:0000256" key="4">
    <source>
        <dbReference type="ARBA" id="ARBA00022833"/>
    </source>
</evidence>
<dbReference type="OrthoDB" id="9804482at2"/>
<dbReference type="InterPro" id="IPR046778">
    <property type="entry name" value="UPF0758_N"/>
</dbReference>
<evidence type="ECO:0000256" key="5">
    <source>
        <dbReference type="ARBA" id="ARBA00023049"/>
    </source>
</evidence>
<evidence type="ECO:0000256" key="7">
    <source>
        <dbReference type="SAM" id="MobiDB-lite"/>
    </source>
</evidence>
<dbReference type="PROSITE" id="PS50249">
    <property type="entry name" value="MPN"/>
    <property type="match status" value="1"/>
</dbReference>
<keyword evidence="2" id="KW-0479">Metal-binding</keyword>
<dbReference type="SUPFAM" id="SSF102712">
    <property type="entry name" value="JAB1/MPN domain"/>
    <property type="match status" value="1"/>
</dbReference>
<dbReference type="Pfam" id="PF04002">
    <property type="entry name" value="RadC"/>
    <property type="match status" value="1"/>
</dbReference>
<evidence type="ECO:0000313" key="10">
    <source>
        <dbReference type="Proteomes" id="UP000265750"/>
    </source>
</evidence>
<dbReference type="GO" id="GO:0008237">
    <property type="term" value="F:metallopeptidase activity"/>
    <property type="evidence" value="ECO:0007669"/>
    <property type="project" value="UniProtKB-KW"/>
</dbReference>
<dbReference type="SUPFAM" id="SSF47781">
    <property type="entry name" value="RuvA domain 2-like"/>
    <property type="match status" value="1"/>
</dbReference>
<dbReference type="NCBIfam" id="TIGR00608">
    <property type="entry name" value="radc"/>
    <property type="match status" value="1"/>
</dbReference>
<dbReference type="AlphaFoldDB" id="A0A3A1WP24"/>
<dbReference type="EMBL" id="QYRN01000001">
    <property type="protein sequence ID" value="RIY03647.1"/>
    <property type="molecule type" value="Genomic_DNA"/>
</dbReference>
<dbReference type="CDD" id="cd08071">
    <property type="entry name" value="MPN_DUF2466"/>
    <property type="match status" value="1"/>
</dbReference>
<reference evidence="10" key="1">
    <citation type="submission" date="2018-09" db="EMBL/GenBank/DDBJ databases">
        <authorList>
            <person name="Tuo L."/>
        </authorList>
    </citation>
    <scope>NUCLEOTIDE SEQUENCE [LARGE SCALE GENOMIC DNA]</scope>
    <source>
        <strain evidence="10">M2BS4Y-1</strain>
    </source>
</reference>
<evidence type="ECO:0000256" key="3">
    <source>
        <dbReference type="ARBA" id="ARBA00022801"/>
    </source>
</evidence>
<evidence type="ECO:0000256" key="1">
    <source>
        <dbReference type="ARBA" id="ARBA00022670"/>
    </source>
</evidence>
<dbReference type="InterPro" id="IPR037518">
    <property type="entry name" value="MPN"/>
</dbReference>
<dbReference type="Pfam" id="PF20582">
    <property type="entry name" value="UPF0758_N"/>
    <property type="match status" value="1"/>
</dbReference>
<evidence type="ECO:0000256" key="6">
    <source>
        <dbReference type="RuleBase" id="RU003797"/>
    </source>
</evidence>
<accession>A0A3A1WP24</accession>
<gene>
    <name evidence="9" type="ORF">D3218_02570</name>
</gene>
<sequence length="254" mass="28192">MRDGENRLEDASGTPWEGSRQDPPTVKPYPVARDHDGHRDRLRERFAAAGPDALADYELLELLLFRFIPRRDTKPIAKSLLARFGTLAEVLNAPAALLQEVDGIGAGTAMDLRIVTAVNQRAFRSSIRAREVLSSWSAVLDYCHAAMAHETREQFRILFLDRKNALIADEVQQVGTVNHTPVYPREVMGRALALSASALVLVHNHPSGDPRPSRADIEMTQTLIGVADALGIQIHDHVIIGRDGHFSFRNEKLI</sequence>
<feature type="region of interest" description="Disordered" evidence="7">
    <location>
        <begin position="1"/>
        <end position="34"/>
    </location>
</feature>
<dbReference type="InterPro" id="IPR001405">
    <property type="entry name" value="UPF0758"/>
</dbReference>
<keyword evidence="3" id="KW-0378">Hydrolase</keyword>
<keyword evidence="1" id="KW-0645">Protease</keyword>
<dbReference type="RefSeq" id="WP_119538303.1">
    <property type="nucleotide sequence ID" value="NZ_QYRN01000001.1"/>
</dbReference>
<evidence type="ECO:0000313" key="9">
    <source>
        <dbReference type="EMBL" id="RIY03647.1"/>
    </source>
</evidence>
<dbReference type="PANTHER" id="PTHR30471:SF3">
    <property type="entry name" value="UPF0758 PROTEIN YEES-RELATED"/>
    <property type="match status" value="1"/>
</dbReference>
<dbReference type="GO" id="GO:0046872">
    <property type="term" value="F:metal ion binding"/>
    <property type="evidence" value="ECO:0007669"/>
    <property type="project" value="UniProtKB-KW"/>
</dbReference>
<feature type="domain" description="MPN" evidence="8">
    <location>
        <begin position="132"/>
        <end position="254"/>
    </location>
</feature>
<feature type="compositionally biased region" description="Basic and acidic residues" evidence="7">
    <location>
        <begin position="1"/>
        <end position="10"/>
    </location>
</feature>
<dbReference type="GO" id="GO:0006508">
    <property type="term" value="P:proteolysis"/>
    <property type="evidence" value="ECO:0007669"/>
    <property type="project" value="UniProtKB-KW"/>
</dbReference>
<comment type="similarity">
    <text evidence="6">Belongs to the UPF0758 family.</text>
</comment>
<dbReference type="Gene3D" id="3.40.140.10">
    <property type="entry name" value="Cytidine Deaminase, domain 2"/>
    <property type="match status" value="1"/>
</dbReference>
<comment type="caution">
    <text evidence="9">The sequence shown here is derived from an EMBL/GenBank/DDBJ whole genome shotgun (WGS) entry which is preliminary data.</text>
</comment>